<dbReference type="AlphaFoldDB" id="A0A6B0T8A2"/>
<reference evidence="1 2" key="1">
    <citation type="submission" date="2019-12" db="EMBL/GenBank/DDBJ databases">
        <title>Isolation and characterization of three novel carbon monoxide-oxidizing members of Halobacteria from salione crusts and soils.</title>
        <authorList>
            <person name="Myers M.R."/>
            <person name="King G.M."/>
        </authorList>
    </citation>
    <scope>NUCLEOTIDE SEQUENCE [LARGE SCALE GENOMIC DNA]</scope>
    <source>
        <strain evidence="1 2">WSH3</strain>
    </source>
</reference>
<name>A0A6B0T8A2_9EURY</name>
<comment type="caution">
    <text evidence="1">The sequence shown here is derived from an EMBL/GenBank/DDBJ whole genome shotgun (WGS) entry which is preliminary data.</text>
</comment>
<evidence type="ECO:0000313" key="2">
    <source>
        <dbReference type="Proteomes" id="UP000466535"/>
    </source>
</evidence>
<sequence length="103" mass="11207">MEVRAYVYDSSAPAEHVEAVLDRLEDRPEEINYVDIDAAETRADGRREAMLTVKNAVGIGTPPDELYGPDGRPDLTVGALITEEPTGRRSLHVGTEALDALDT</sequence>
<evidence type="ECO:0000313" key="1">
    <source>
        <dbReference type="EMBL" id="MXR51843.1"/>
    </source>
</evidence>
<dbReference type="RefSeq" id="WP_159763969.1">
    <property type="nucleotide sequence ID" value="NZ_WUUT01000003.1"/>
</dbReference>
<dbReference type="EMBL" id="WUUT01000003">
    <property type="protein sequence ID" value="MXR51843.1"/>
    <property type="molecule type" value="Genomic_DNA"/>
</dbReference>
<dbReference type="OrthoDB" id="185555at2157"/>
<accession>A0A6B0T8A2</accession>
<proteinExistence type="predicted"/>
<organism evidence="1 2">
    <name type="scientific">Halovenus carboxidivorans</name>
    <dbReference type="NCBI Taxonomy" id="2692199"/>
    <lineage>
        <taxon>Archaea</taxon>
        <taxon>Methanobacteriati</taxon>
        <taxon>Methanobacteriota</taxon>
        <taxon>Stenosarchaea group</taxon>
        <taxon>Halobacteria</taxon>
        <taxon>Halobacteriales</taxon>
        <taxon>Haloarculaceae</taxon>
        <taxon>Halovenus</taxon>
    </lineage>
</organism>
<gene>
    <name evidence="1" type="ORF">GRX03_09520</name>
</gene>
<keyword evidence="2" id="KW-1185">Reference proteome</keyword>
<dbReference type="Proteomes" id="UP000466535">
    <property type="component" value="Unassembled WGS sequence"/>
</dbReference>
<protein>
    <submittedName>
        <fullName evidence="1">Uncharacterized protein</fullName>
    </submittedName>
</protein>